<evidence type="ECO:0000259" key="6">
    <source>
        <dbReference type="Pfam" id="PF17389"/>
    </source>
</evidence>
<dbReference type="InterPro" id="IPR008928">
    <property type="entry name" value="6-hairpin_glycosidase_sf"/>
</dbReference>
<comment type="caution">
    <text evidence="8">The sequence shown here is derived from an EMBL/GenBank/DDBJ whole genome shotgun (WGS) entry which is preliminary data.</text>
</comment>
<feature type="domain" description="Bacterial alpha-L-rhamnosidase N-terminal" evidence="5">
    <location>
        <begin position="143"/>
        <end position="269"/>
    </location>
</feature>
<evidence type="ECO:0000256" key="2">
    <source>
        <dbReference type="ARBA" id="ARBA00012652"/>
    </source>
</evidence>
<dbReference type="InterPro" id="IPR012341">
    <property type="entry name" value="6hp_glycosidase-like_sf"/>
</dbReference>
<evidence type="ECO:0000256" key="3">
    <source>
        <dbReference type="ARBA" id="ARBA00022801"/>
    </source>
</evidence>
<evidence type="ECO:0000259" key="5">
    <source>
        <dbReference type="Pfam" id="PF08531"/>
    </source>
</evidence>
<dbReference type="Pfam" id="PF05592">
    <property type="entry name" value="Bac_rhamnosid"/>
    <property type="match status" value="1"/>
</dbReference>
<evidence type="ECO:0000313" key="9">
    <source>
        <dbReference type="Proteomes" id="UP000438182"/>
    </source>
</evidence>
<accession>A0A6I4NTK3</accession>
<dbReference type="Pfam" id="PF17389">
    <property type="entry name" value="Bac_rhamnosid6H"/>
    <property type="match status" value="1"/>
</dbReference>
<evidence type="ECO:0000313" key="8">
    <source>
        <dbReference type="EMBL" id="MWB97590.1"/>
    </source>
</evidence>
<dbReference type="InterPro" id="IPR016007">
    <property type="entry name" value="Alpha_rhamnosid"/>
</dbReference>
<name>A0A6I4NTK3_9MICO</name>
<dbReference type="Gene3D" id="1.50.10.10">
    <property type="match status" value="1"/>
</dbReference>
<dbReference type="Pfam" id="PF17390">
    <property type="entry name" value="Bac_rhamnosid_C"/>
    <property type="match status" value="1"/>
</dbReference>
<dbReference type="SUPFAM" id="SSF48208">
    <property type="entry name" value="Six-hairpin glycosidases"/>
    <property type="match status" value="1"/>
</dbReference>
<evidence type="ECO:0000259" key="7">
    <source>
        <dbReference type="Pfam" id="PF17390"/>
    </source>
</evidence>
<dbReference type="PANTHER" id="PTHR33307:SF6">
    <property type="entry name" value="ALPHA-RHAMNOSIDASE (EUROFUNG)-RELATED"/>
    <property type="match status" value="1"/>
</dbReference>
<dbReference type="InterPro" id="IPR008902">
    <property type="entry name" value="Rhamnosid_concanavalin"/>
</dbReference>
<dbReference type="EMBL" id="WSTA01000008">
    <property type="protein sequence ID" value="MWB97590.1"/>
    <property type="molecule type" value="Genomic_DNA"/>
</dbReference>
<dbReference type="InterPro" id="IPR035398">
    <property type="entry name" value="Bac_rhamnosid_C"/>
</dbReference>
<dbReference type="Pfam" id="PF08531">
    <property type="entry name" value="Bac_rhamnosid_N"/>
    <property type="match status" value="1"/>
</dbReference>
<comment type="catalytic activity">
    <reaction evidence="1">
        <text>Hydrolysis of terminal non-reducing alpha-L-rhamnose residues in alpha-L-rhamnosides.</text>
        <dbReference type="EC" id="3.2.1.40"/>
    </reaction>
</comment>
<keyword evidence="3 8" id="KW-0378">Hydrolase</keyword>
<dbReference type="AlphaFoldDB" id="A0A6I4NTK3"/>
<evidence type="ECO:0000256" key="1">
    <source>
        <dbReference type="ARBA" id="ARBA00001445"/>
    </source>
</evidence>
<proteinExistence type="predicted"/>
<dbReference type="Gene3D" id="2.60.420.10">
    <property type="entry name" value="Maltose phosphorylase, domain 3"/>
    <property type="match status" value="1"/>
</dbReference>
<feature type="domain" description="Alpha-L-rhamnosidase concanavalin-like" evidence="4">
    <location>
        <begin position="311"/>
        <end position="416"/>
    </location>
</feature>
<gene>
    <name evidence="8" type="ORF">GB864_03335</name>
</gene>
<dbReference type="GO" id="GO:0030596">
    <property type="term" value="F:alpha-L-rhamnosidase activity"/>
    <property type="evidence" value="ECO:0007669"/>
    <property type="project" value="UniProtKB-EC"/>
</dbReference>
<reference evidence="8 9" key="1">
    <citation type="submission" date="2019-12" db="EMBL/GenBank/DDBJ databases">
        <authorList>
            <person name="Kim Y.S."/>
        </authorList>
    </citation>
    <scope>NUCLEOTIDE SEQUENCE [LARGE SCALE GENOMIC DNA]</scope>
    <source>
        <strain evidence="8 9">MMS17-SY077</strain>
    </source>
</reference>
<dbReference type="RefSeq" id="WP_160422933.1">
    <property type="nucleotide sequence ID" value="NZ_WSTA01000008.1"/>
</dbReference>
<dbReference type="Proteomes" id="UP000438182">
    <property type="component" value="Unassembled WGS sequence"/>
</dbReference>
<sequence length="899" mass="98418">MRTAPYDLVVDGGGDGFPVTGAAPRLSWKDPVDRDVRTPYRVEAVIDGAPPAVVVVIGRRLAAWPFAALRSGQRVRWRVAADGPGADAAWSDWSGFEAGLLDEDWTANWISPVEAPVGSEGDPGYGKRPAHVLAGRFALAGPVVSARFYTTALGVYTATVNGARVGTIELAPGSTSYDRTLYAQATDVTSLLQDGDNAIELELSDGWFRGQVGAFRLPAGWGTTLGARAELHLELADGSRRVVRSDETWTSRPSAITRADLMDGQTLDLGASAQPEASVLLDVVDAPPAIDWSPAPPVRVVETRTPVELHRLADGRVIADFGQNASGWIRLTDLGVPGTRTVIDYGEALGRDGDLDTSHLDSERPEGRKAFVQRDEVVAGEPGGEFEPRHTVHGFRYARIARSDGGAPAAASVQMRIVQTDLRRTGAFECSDETLNRLHGIADWSFRGNAVDVPTDCPTRERLAWTGDYQVFAPMATRLYDVLGFSRKWLRSVRDDQLDDGRIANFSPDGRRIKHHLDDQFAMMTGSSGWGDAIVAVPWELYLAYGDEQVLAENVDAMIRWVDWALEQARTTRHFARMQASAEPEPFEQYLWDGTFHWGEWTEPTQRDADGNRIDPIKHNPMAWFMADKGEVGTAYLHRSTATLARIAGILGRDEDAARYAATAKRIADAWRQAYLRPDGTTTTDTQAAYVRALEFGLVPAELREAALERLVELIREAGTHVGTGFLATGDLLQVLADHGRADVAYELLQQRTAPSWRYMLDRGATTIWEDWEGIDEHGDAHESLNHYSKGAAMRFLHTHTLGLRQEADSIGWERVVIAPVPGGGITWARGSYESPHGTIAVEWRLEGERLQLMADIPSGTTARVILPDGAEHLVGAGRFEASATISDTTHALNERTNA</sequence>
<dbReference type="InterPro" id="IPR013737">
    <property type="entry name" value="Bac_rhamnosid_N"/>
</dbReference>
<protein>
    <recommendedName>
        <fullName evidence="2">alpha-L-rhamnosidase</fullName>
        <ecNumber evidence="2">3.2.1.40</ecNumber>
    </recommendedName>
</protein>
<keyword evidence="9" id="KW-1185">Reference proteome</keyword>
<feature type="domain" description="Alpha-L-rhamnosidase six-hairpin glycosidase" evidence="6">
    <location>
        <begin position="423"/>
        <end position="800"/>
    </location>
</feature>
<dbReference type="PANTHER" id="PTHR33307">
    <property type="entry name" value="ALPHA-RHAMNOSIDASE (EUROFUNG)"/>
    <property type="match status" value="1"/>
</dbReference>
<dbReference type="Pfam" id="PF25788">
    <property type="entry name" value="Ig_Rha78A_N"/>
    <property type="match status" value="1"/>
</dbReference>
<organism evidence="8 9">
    <name type="scientific">Agromyces seonyuensis</name>
    <dbReference type="NCBI Taxonomy" id="2662446"/>
    <lineage>
        <taxon>Bacteria</taxon>
        <taxon>Bacillati</taxon>
        <taxon>Actinomycetota</taxon>
        <taxon>Actinomycetes</taxon>
        <taxon>Micrococcales</taxon>
        <taxon>Microbacteriaceae</taxon>
        <taxon>Agromyces</taxon>
    </lineage>
</organism>
<dbReference type="EC" id="3.2.1.40" evidence="2"/>
<dbReference type="InterPro" id="IPR035396">
    <property type="entry name" value="Bac_rhamnosid6H"/>
</dbReference>
<dbReference type="GO" id="GO:0005975">
    <property type="term" value="P:carbohydrate metabolic process"/>
    <property type="evidence" value="ECO:0007669"/>
    <property type="project" value="InterPro"/>
</dbReference>
<evidence type="ECO:0000259" key="4">
    <source>
        <dbReference type="Pfam" id="PF05592"/>
    </source>
</evidence>
<dbReference type="Gene3D" id="2.60.120.260">
    <property type="entry name" value="Galactose-binding domain-like"/>
    <property type="match status" value="2"/>
</dbReference>
<feature type="domain" description="Alpha-L-rhamnosidase C-terminal" evidence="7">
    <location>
        <begin position="808"/>
        <end position="875"/>
    </location>
</feature>